<dbReference type="Proteomes" id="UP000250235">
    <property type="component" value="Unassembled WGS sequence"/>
</dbReference>
<evidence type="ECO:0000313" key="2">
    <source>
        <dbReference type="Proteomes" id="UP000250235"/>
    </source>
</evidence>
<sequence length="113" mass="12121">MEYQSFRLGSMDVVVDVARNHYGGRCAPFAHAAHANCSGLSALATHNAHACMHGPRNVPPDAVLACHACHPCVLCVACNICCCTCAVARAPPVRQCLRLFGDFQWGRCVRILG</sequence>
<proteinExistence type="predicted"/>
<reference evidence="1 2" key="1">
    <citation type="journal article" date="2015" name="Proc. Natl. Acad. Sci. U.S.A.">
        <title>The resurrection genome of Boea hygrometrica: A blueprint for survival of dehydration.</title>
        <authorList>
            <person name="Xiao L."/>
            <person name="Yang G."/>
            <person name="Zhang L."/>
            <person name="Yang X."/>
            <person name="Zhao S."/>
            <person name="Ji Z."/>
            <person name="Zhou Q."/>
            <person name="Hu M."/>
            <person name="Wang Y."/>
            <person name="Chen M."/>
            <person name="Xu Y."/>
            <person name="Jin H."/>
            <person name="Xiao X."/>
            <person name="Hu G."/>
            <person name="Bao F."/>
            <person name="Hu Y."/>
            <person name="Wan P."/>
            <person name="Li L."/>
            <person name="Deng X."/>
            <person name="Kuang T."/>
            <person name="Xiang C."/>
            <person name="Zhu J.K."/>
            <person name="Oliver M.J."/>
            <person name="He Y."/>
        </authorList>
    </citation>
    <scope>NUCLEOTIDE SEQUENCE [LARGE SCALE GENOMIC DNA]</scope>
    <source>
        <strain evidence="2">cv. XS01</strain>
    </source>
</reference>
<name>A0A2Z6ZZ21_9LAMI</name>
<dbReference type="AlphaFoldDB" id="A0A2Z6ZZ21"/>
<gene>
    <name evidence="1" type="ORF">F511_46817</name>
</gene>
<keyword evidence="2" id="KW-1185">Reference proteome</keyword>
<organism evidence="1 2">
    <name type="scientific">Dorcoceras hygrometricum</name>
    <dbReference type="NCBI Taxonomy" id="472368"/>
    <lineage>
        <taxon>Eukaryota</taxon>
        <taxon>Viridiplantae</taxon>
        <taxon>Streptophyta</taxon>
        <taxon>Embryophyta</taxon>
        <taxon>Tracheophyta</taxon>
        <taxon>Spermatophyta</taxon>
        <taxon>Magnoliopsida</taxon>
        <taxon>eudicotyledons</taxon>
        <taxon>Gunneridae</taxon>
        <taxon>Pentapetalae</taxon>
        <taxon>asterids</taxon>
        <taxon>lamiids</taxon>
        <taxon>Lamiales</taxon>
        <taxon>Gesneriaceae</taxon>
        <taxon>Didymocarpoideae</taxon>
        <taxon>Trichosporeae</taxon>
        <taxon>Loxocarpinae</taxon>
        <taxon>Dorcoceras</taxon>
    </lineage>
</organism>
<evidence type="ECO:0000313" key="1">
    <source>
        <dbReference type="EMBL" id="KZT76158.1"/>
    </source>
</evidence>
<protein>
    <submittedName>
        <fullName evidence="1">Uncharacterized protein</fullName>
    </submittedName>
</protein>
<accession>A0A2Z6ZZ21</accession>
<dbReference type="EMBL" id="KV147722">
    <property type="protein sequence ID" value="KZT76158.1"/>
    <property type="molecule type" value="Genomic_DNA"/>
</dbReference>